<accession>A0A1X2F831</accession>
<protein>
    <submittedName>
        <fullName evidence="2">Uncharacterized protein</fullName>
    </submittedName>
</protein>
<dbReference type="AlphaFoldDB" id="A0A1X2F831"/>
<feature type="region of interest" description="Disordered" evidence="1">
    <location>
        <begin position="147"/>
        <end position="166"/>
    </location>
</feature>
<comment type="caution">
    <text evidence="2">The sequence shown here is derived from an EMBL/GenBank/DDBJ whole genome shotgun (WGS) entry which is preliminary data.</text>
</comment>
<dbReference type="OrthoDB" id="4761285at2"/>
<proteinExistence type="predicted"/>
<feature type="compositionally biased region" description="Polar residues" evidence="1">
    <location>
        <begin position="156"/>
        <end position="166"/>
    </location>
</feature>
<sequence>MEPTPTVPNPKIPTSQQEAQDTVLRYLQTLDTLPPGNSLDGSRHRIGHMDKHCEANPAGPDSPVHVEDWRDIKLLPGTDYDAVIARTGEIWQQWAWQVIERDGFEKPTGLGYTPDGYILHLEARNKVGATSFLIGSSPCYPGSLRTNIPRNPPLLDQQQSARWTAR</sequence>
<reference evidence="2 3" key="1">
    <citation type="submission" date="2016-01" db="EMBL/GenBank/DDBJ databases">
        <title>The new phylogeny of the genus Mycobacterium.</title>
        <authorList>
            <person name="Tarcisio F."/>
            <person name="Conor M."/>
            <person name="Antonella G."/>
            <person name="Elisabetta G."/>
            <person name="Giulia F.S."/>
            <person name="Sara T."/>
            <person name="Anna F."/>
            <person name="Clotilde B."/>
            <person name="Roberto B."/>
            <person name="Veronica D.S."/>
            <person name="Fabio R."/>
            <person name="Monica P."/>
            <person name="Olivier J."/>
            <person name="Enrico T."/>
            <person name="Nicola S."/>
        </authorList>
    </citation>
    <scope>NUCLEOTIDE SEQUENCE [LARGE SCALE GENOMIC DNA]</scope>
    <source>
        <strain evidence="2 3">ATCC 700010</strain>
    </source>
</reference>
<gene>
    <name evidence="2" type="ORF">AWC31_25805</name>
</gene>
<name>A0A1X2F831_9MYCO</name>
<dbReference type="RefSeq" id="WP_085145045.1">
    <property type="nucleotide sequence ID" value="NZ_JACKUA010000026.1"/>
</dbReference>
<dbReference type="Proteomes" id="UP000193964">
    <property type="component" value="Unassembled WGS sequence"/>
</dbReference>
<evidence type="ECO:0000313" key="2">
    <source>
        <dbReference type="EMBL" id="ORX14601.1"/>
    </source>
</evidence>
<organism evidence="2 3">
    <name type="scientific">Mycolicibacterium wolinskyi</name>
    <dbReference type="NCBI Taxonomy" id="59750"/>
    <lineage>
        <taxon>Bacteria</taxon>
        <taxon>Bacillati</taxon>
        <taxon>Actinomycetota</taxon>
        <taxon>Actinomycetes</taxon>
        <taxon>Mycobacteriales</taxon>
        <taxon>Mycobacteriaceae</taxon>
        <taxon>Mycolicibacterium</taxon>
    </lineage>
</organism>
<evidence type="ECO:0000256" key="1">
    <source>
        <dbReference type="SAM" id="MobiDB-lite"/>
    </source>
</evidence>
<evidence type="ECO:0000313" key="3">
    <source>
        <dbReference type="Proteomes" id="UP000193964"/>
    </source>
</evidence>
<dbReference type="EMBL" id="LQQA01000015">
    <property type="protein sequence ID" value="ORX14601.1"/>
    <property type="molecule type" value="Genomic_DNA"/>
</dbReference>